<evidence type="ECO:0000313" key="1">
    <source>
        <dbReference type="EMBL" id="EUN29143.1"/>
    </source>
</evidence>
<keyword evidence="2" id="KW-1185">Reference proteome</keyword>
<protein>
    <submittedName>
        <fullName evidence="1">Uncharacterized protein</fullName>
    </submittedName>
</protein>
<evidence type="ECO:0000313" key="2">
    <source>
        <dbReference type="Proteomes" id="UP000054337"/>
    </source>
</evidence>
<reference evidence="1 2" key="1">
    <citation type="journal article" date="2013" name="PLoS Genet.">
        <title>Comparative genome structure, secondary metabolite, and effector coding capacity across Cochliobolus pathogens.</title>
        <authorList>
            <person name="Condon B.J."/>
            <person name="Leng Y."/>
            <person name="Wu D."/>
            <person name="Bushley K.E."/>
            <person name="Ohm R.A."/>
            <person name="Otillar R."/>
            <person name="Martin J."/>
            <person name="Schackwitz W."/>
            <person name="Grimwood J."/>
            <person name="MohdZainudin N."/>
            <person name="Xue C."/>
            <person name="Wang R."/>
            <person name="Manning V.A."/>
            <person name="Dhillon B."/>
            <person name="Tu Z.J."/>
            <person name="Steffenson B.J."/>
            <person name="Salamov A."/>
            <person name="Sun H."/>
            <person name="Lowry S."/>
            <person name="LaButti K."/>
            <person name="Han J."/>
            <person name="Copeland A."/>
            <person name="Lindquist E."/>
            <person name="Barry K."/>
            <person name="Schmutz J."/>
            <person name="Baker S.E."/>
            <person name="Ciuffetti L.M."/>
            <person name="Grigoriev I.V."/>
            <person name="Zhong S."/>
            <person name="Turgeon B.G."/>
        </authorList>
    </citation>
    <scope>NUCLEOTIDE SEQUENCE [LARGE SCALE GENOMIC DNA]</scope>
    <source>
        <strain evidence="1 2">FI3</strain>
    </source>
</reference>
<organism evidence="1 2">
    <name type="scientific">Bipolaris victoriae (strain FI3)</name>
    <name type="common">Victoria blight of oats agent</name>
    <name type="synonym">Cochliobolus victoriae</name>
    <dbReference type="NCBI Taxonomy" id="930091"/>
    <lineage>
        <taxon>Eukaryota</taxon>
        <taxon>Fungi</taxon>
        <taxon>Dikarya</taxon>
        <taxon>Ascomycota</taxon>
        <taxon>Pezizomycotina</taxon>
        <taxon>Dothideomycetes</taxon>
        <taxon>Pleosporomycetidae</taxon>
        <taxon>Pleosporales</taxon>
        <taxon>Pleosporineae</taxon>
        <taxon>Pleosporaceae</taxon>
        <taxon>Bipolaris</taxon>
    </lineage>
</organism>
<sequence length="66" mass="7115">YAHNRTFSLGGYFIRACFEKQLLIPAISRPHSRDPRSVPGIGAQPPNQAFCASGEGLGIRPSFANA</sequence>
<dbReference type="EMBL" id="KI968715">
    <property type="protein sequence ID" value="EUN29143.1"/>
    <property type="molecule type" value="Genomic_DNA"/>
</dbReference>
<accession>W7EF24</accession>
<gene>
    <name evidence="1" type="ORF">COCVIDRAFT_93836</name>
</gene>
<dbReference type="RefSeq" id="XP_014558728.1">
    <property type="nucleotide sequence ID" value="XM_014703242.1"/>
</dbReference>
<feature type="non-terminal residue" evidence="1">
    <location>
        <position position="1"/>
    </location>
</feature>
<name>W7EF24_BIPV3</name>
<dbReference type="GeneID" id="26259774"/>
<dbReference type="HOGENOM" id="CLU_2838027_0_0_1"/>
<dbReference type="Proteomes" id="UP000054337">
    <property type="component" value="Unassembled WGS sequence"/>
</dbReference>
<dbReference type="AlphaFoldDB" id="W7EF24"/>
<proteinExistence type="predicted"/>